<feature type="transmembrane region" description="Helical" evidence="1">
    <location>
        <begin position="135"/>
        <end position="155"/>
    </location>
</feature>
<gene>
    <name evidence="2" type="ORF">HYPSUDRAFT_189425</name>
</gene>
<feature type="transmembrane region" description="Helical" evidence="1">
    <location>
        <begin position="107"/>
        <end position="123"/>
    </location>
</feature>
<dbReference type="OrthoDB" id="61370at2759"/>
<keyword evidence="1" id="KW-1133">Transmembrane helix</keyword>
<protein>
    <submittedName>
        <fullName evidence="2">Uncharacterized protein</fullName>
    </submittedName>
</protein>
<organism evidence="2 3">
    <name type="scientific">Hypholoma sublateritium (strain FD-334 SS-4)</name>
    <dbReference type="NCBI Taxonomy" id="945553"/>
    <lineage>
        <taxon>Eukaryota</taxon>
        <taxon>Fungi</taxon>
        <taxon>Dikarya</taxon>
        <taxon>Basidiomycota</taxon>
        <taxon>Agaricomycotina</taxon>
        <taxon>Agaricomycetes</taxon>
        <taxon>Agaricomycetidae</taxon>
        <taxon>Agaricales</taxon>
        <taxon>Agaricineae</taxon>
        <taxon>Strophariaceae</taxon>
        <taxon>Hypholoma</taxon>
    </lineage>
</organism>
<reference evidence="3" key="1">
    <citation type="submission" date="2014-04" db="EMBL/GenBank/DDBJ databases">
        <title>Evolutionary Origins and Diversification of the Mycorrhizal Mutualists.</title>
        <authorList>
            <consortium name="DOE Joint Genome Institute"/>
            <consortium name="Mycorrhizal Genomics Consortium"/>
            <person name="Kohler A."/>
            <person name="Kuo A."/>
            <person name="Nagy L.G."/>
            <person name="Floudas D."/>
            <person name="Copeland A."/>
            <person name="Barry K.W."/>
            <person name="Cichocki N."/>
            <person name="Veneault-Fourrey C."/>
            <person name="LaButti K."/>
            <person name="Lindquist E.A."/>
            <person name="Lipzen A."/>
            <person name="Lundell T."/>
            <person name="Morin E."/>
            <person name="Murat C."/>
            <person name="Riley R."/>
            <person name="Ohm R."/>
            <person name="Sun H."/>
            <person name="Tunlid A."/>
            <person name="Henrissat B."/>
            <person name="Grigoriev I.V."/>
            <person name="Hibbett D.S."/>
            <person name="Martin F."/>
        </authorList>
    </citation>
    <scope>NUCLEOTIDE SEQUENCE [LARGE SCALE GENOMIC DNA]</scope>
    <source>
        <strain evidence="3">FD-334 SS-4</strain>
    </source>
</reference>
<dbReference type="OMA" id="KGHRWAA"/>
<evidence type="ECO:0000256" key="1">
    <source>
        <dbReference type="SAM" id="Phobius"/>
    </source>
</evidence>
<evidence type="ECO:0000313" key="3">
    <source>
        <dbReference type="Proteomes" id="UP000054270"/>
    </source>
</evidence>
<keyword evidence="3" id="KW-1185">Reference proteome</keyword>
<dbReference type="EMBL" id="KN817572">
    <property type="protein sequence ID" value="KJA19926.1"/>
    <property type="molecule type" value="Genomic_DNA"/>
</dbReference>
<dbReference type="AlphaFoldDB" id="A0A0D2NTL0"/>
<proteinExistence type="predicted"/>
<name>A0A0D2NTL0_HYPSF</name>
<dbReference type="Gene3D" id="1.20.140.150">
    <property type="match status" value="1"/>
</dbReference>
<dbReference type="Proteomes" id="UP000054270">
    <property type="component" value="Unassembled WGS sequence"/>
</dbReference>
<keyword evidence="1" id="KW-0472">Membrane</keyword>
<accession>A0A0D2NTL0</accession>
<feature type="transmembrane region" description="Helical" evidence="1">
    <location>
        <begin position="175"/>
        <end position="197"/>
    </location>
</feature>
<keyword evidence="1" id="KW-0812">Transmembrane</keyword>
<sequence length="216" mass="23934">MRKTSYYITFAAVAFVLVLNFIAASRPDWIVVHYDEVLYTKITVTYGLTKRCELTVSELPGSSPEDGTISYRKYECRSFPGSVTDRCEKENKAFCAAWTSAGYLEQMALGFAGVSLIAILFGVSTHSRRRRIWRAVVGLILLTAVSQITTFGIITDLYRASSFPTFERARPGTAYVLHTMSWVFSILVAIGVIMTGVSADAGHRWAAGNRAYTTLP</sequence>
<evidence type="ECO:0000313" key="2">
    <source>
        <dbReference type="EMBL" id="KJA19926.1"/>
    </source>
</evidence>